<keyword evidence="2" id="KW-1185">Reference proteome</keyword>
<accession>A0ABT4EDQ3</accession>
<protein>
    <submittedName>
        <fullName evidence="1">Uncharacterized protein</fullName>
    </submittedName>
</protein>
<dbReference type="Proteomes" id="UP001527090">
    <property type="component" value="Unassembled WGS sequence"/>
</dbReference>
<evidence type="ECO:0000313" key="1">
    <source>
        <dbReference type="EMBL" id="MCY9531879.1"/>
    </source>
</evidence>
<evidence type="ECO:0000313" key="2">
    <source>
        <dbReference type="Proteomes" id="UP001527090"/>
    </source>
</evidence>
<organism evidence="1 2">
    <name type="scientific">Paenibacillus alvei</name>
    <name type="common">Bacillus alvei</name>
    <dbReference type="NCBI Taxonomy" id="44250"/>
    <lineage>
        <taxon>Bacteria</taxon>
        <taxon>Bacillati</taxon>
        <taxon>Bacillota</taxon>
        <taxon>Bacilli</taxon>
        <taxon>Bacillales</taxon>
        <taxon>Paenibacillaceae</taxon>
        <taxon>Paenibacillus</taxon>
    </lineage>
</organism>
<dbReference type="RefSeq" id="WP_155987185.1">
    <property type="nucleotide sequence ID" value="NZ_JAMDLY010000016.1"/>
</dbReference>
<name>A0ABT4EDQ3_PAEAL</name>
<sequence length="50" mass="5894">MSSIVSDVRHLIYYSIMIWMKKPGKERGEASPIINILSSKLWPSFYPFYL</sequence>
<reference evidence="1 2" key="1">
    <citation type="submission" date="2022-05" db="EMBL/GenBank/DDBJ databases">
        <title>Genome Sequencing of Bee-Associated Microbes.</title>
        <authorList>
            <person name="Dunlap C."/>
        </authorList>
    </citation>
    <scope>NUCLEOTIDE SEQUENCE [LARGE SCALE GENOMIC DNA]</scope>
    <source>
        <strain evidence="1 2">NRRL NRS-750</strain>
    </source>
</reference>
<gene>
    <name evidence="1" type="ORF">M5X04_21455</name>
</gene>
<comment type="caution">
    <text evidence="1">The sequence shown here is derived from an EMBL/GenBank/DDBJ whole genome shotgun (WGS) entry which is preliminary data.</text>
</comment>
<proteinExistence type="predicted"/>
<dbReference type="EMBL" id="JAMDLY010000016">
    <property type="protein sequence ID" value="MCY9531879.1"/>
    <property type="molecule type" value="Genomic_DNA"/>
</dbReference>